<dbReference type="Proteomes" id="UP000002061">
    <property type="component" value="Chromosome"/>
</dbReference>
<dbReference type="STRING" id="573063.Metin_0320"/>
<protein>
    <submittedName>
        <fullName evidence="8">Type II secretion system F domain protein</fullName>
    </submittedName>
</protein>
<feature type="transmembrane region" description="Helical" evidence="6">
    <location>
        <begin position="273"/>
        <end position="297"/>
    </location>
</feature>
<dbReference type="KEGG" id="mif:Metin_0320"/>
<proteinExistence type="predicted"/>
<reference evidence="8" key="1">
    <citation type="submission" date="2010-04" db="EMBL/GenBank/DDBJ databases">
        <title>Complete sequence of Methanocaldococcus infernus ME.</title>
        <authorList>
            <consortium name="US DOE Joint Genome Institute"/>
            <person name="Lucas S."/>
            <person name="Copeland A."/>
            <person name="Lapidus A."/>
            <person name="Cheng J.-F."/>
            <person name="Bruce D."/>
            <person name="Goodwin L."/>
            <person name="Pitluck S."/>
            <person name="Munk A.C."/>
            <person name="Detter J.C."/>
            <person name="Han C."/>
            <person name="Tapia R."/>
            <person name="Land M."/>
            <person name="Hauser L."/>
            <person name="Kyrpides N."/>
            <person name="Mikhailova N."/>
            <person name="Sieprawska-Lupa M."/>
            <person name="Whitman W.B."/>
            <person name="Woyke T."/>
        </authorList>
    </citation>
    <scope>NUCLEOTIDE SEQUENCE [LARGE SCALE GENOMIC DNA]</scope>
    <source>
        <strain evidence="8">ME</strain>
    </source>
</reference>
<feature type="transmembrane region" description="Helical" evidence="6">
    <location>
        <begin position="31"/>
        <end position="49"/>
    </location>
</feature>
<evidence type="ECO:0000256" key="6">
    <source>
        <dbReference type="SAM" id="Phobius"/>
    </source>
</evidence>
<organism evidence="8 9">
    <name type="scientific">Methanocaldococcus infernus (strain DSM 11812 / JCM 15783 / ME)</name>
    <dbReference type="NCBI Taxonomy" id="573063"/>
    <lineage>
        <taxon>Archaea</taxon>
        <taxon>Methanobacteriati</taxon>
        <taxon>Methanobacteriota</taxon>
        <taxon>Methanomada group</taxon>
        <taxon>Methanococci</taxon>
        <taxon>Methanococcales</taxon>
        <taxon>Methanocaldococcaceae</taxon>
        <taxon>Methanocaldococcus</taxon>
    </lineage>
</organism>
<keyword evidence="4 6" id="KW-1133">Transmembrane helix</keyword>
<feature type="domain" description="Type II secretion system protein GspF" evidence="7">
    <location>
        <begin position="93"/>
        <end position="216"/>
    </location>
</feature>
<dbReference type="GeneID" id="9131322"/>
<dbReference type="Pfam" id="PF00482">
    <property type="entry name" value="T2SSF"/>
    <property type="match status" value="1"/>
</dbReference>
<dbReference type="PANTHER" id="PTHR35007:SF2">
    <property type="entry name" value="PILUS ASSEMBLE PROTEIN"/>
    <property type="match status" value="1"/>
</dbReference>
<evidence type="ECO:0000256" key="5">
    <source>
        <dbReference type="ARBA" id="ARBA00023136"/>
    </source>
</evidence>
<evidence type="ECO:0000256" key="4">
    <source>
        <dbReference type="ARBA" id="ARBA00022989"/>
    </source>
</evidence>
<name>D5VQY7_METIM</name>
<keyword evidence="5 6" id="KW-0472">Membrane</keyword>
<dbReference type="EMBL" id="CP002009">
    <property type="protein sequence ID" value="ADG12990.1"/>
    <property type="molecule type" value="Genomic_DNA"/>
</dbReference>
<dbReference type="OrthoDB" id="60490at2157"/>
<dbReference type="RefSeq" id="WP_013099736.1">
    <property type="nucleotide sequence ID" value="NC_014122.1"/>
</dbReference>
<comment type="subcellular location">
    <subcellularLocation>
        <location evidence="1">Cell membrane</location>
        <topology evidence="1">Multi-pass membrane protein</topology>
    </subcellularLocation>
</comment>
<sequence>MKYLELIYKRVIKRNLLIFKKLGKSFDEKKFFLMLAFSVIIPIILSRLLNLSFKSTIIMTLLYFGAALSLPSILYESKMEKLEENLPKALYIIVLALDSGRSINEALHEVVRANIKEVSPVFARVLYLIEKQKLSFEDAMTIVSTFYDSKILRMLGKIMIENRKFGGNLSETLKTLAKTLEDFRLYKRQLMSVTANSLAMGFIMICLVVPGVAALLASYLMVLGKTLPGVGNIPQINPEDIKRCLDVIQMGSVVVGALFSVPLFGFKINRMLLISAITMTGSMLVFYLMITIGPMLFSQ</sequence>
<keyword evidence="3 6" id="KW-0812">Transmembrane</keyword>
<accession>D5VQY7</accession>
<dbReference type="HOGENOM" id="CLU_929424_0_0_2"/>
<evidence type="ECO:0000259" key="7">
    <source>
        <dbReference type="Pfam" id="PF00482"/>
    </source>
</evidence>
<feature type="transmembrane region" description="Helical" evidence="6">
    <location>
        <begin position="55"/>
        <end position="75"/>
    </location>
</feature>
<feature type="transmembrane region" description="Helical" evidence="6">
    <location>
        <begin position="247"/>
        <end position="266"/>
    </location>
</feature>
<gene>
    <name evidence="8" type="ordered locus">Metin_0320</name>
</gene>
<evidence type="ECO:0000256" key="3">
    <source>
        <dbReference type="ARBA" id="ARBA00022692"/>
    </source>
</evidence>
<keyword evidence="2" id="KW-1003">Cell membrane</keyword>
<dbReference type="eggNOG" id="arCOG01811">
    <property type="taxonomic scope" value="Archaea"/>
</dbReference>
<evidence type="ECO:0000313" key="8">
    <source>
        <dbReference type="EMBL" id="ADG12990.1"/>
    </source>
</evidence>
<evidence type="ECO:0000256" key="1">
    <source>
        <dbReference type="ARBA" id="ARBA00004651"/>
    </source>
</evidence>
<dbReference type="GO" id="GO:0005886">
    <property type="term" value="C:plasma membrane"/>
    <property type="evidence" value="ECO:0007669"/>
    <property type="project" value="UniProtKB-SubCell"/>
</dbReference>
<evidence type="ECO:0000313" key="9">
    <source>
        <dbReference type="Proteomes" id="UP000002061"/>
    </source>
</evidence>
<dbReference type="InterPro" id="IPR018076">
    <property type="entry name" value="T2SS_GspF_dom"/>
</dbReference>
<dbReference type="AlphaFoldDB" id="D5VQY7"/>
<keyword evidence="9" id="KW-1185">Reference proteome</keyword>
<dbReference type="PANTHER" id="PTHR35007">
    <property type="entry name" value="INTEGRAL MEMBRANE PROTEIN-RELATED"/>
    <property type="match status" value="1"/>
</dbReference>
<evidence type="ECO:0000256" key="2">
    <source>
        <dbReference type="ARBA" id="ARBA00022475"/>
    </source>
</evidence>
<feature type="transmembrane region" description="Helical" evidence="6">
    <location>
        <begin position="198"/>
        <end position="222"/>
    </location>
</feature>